<dbReference type="SUPFAM" id="SSF53850">
    <property type="entry name" value="Periplasmic binding protein-like II"/>
    <property type="match status" value="1"/>
</dbReference>
<evidence type="ECO:0000256" key="1">
    <source>
        <dbReference type="SAM" id="SignalP"/>
    </source>
</evidence>
<evidence type="ECO:0000313" key="3">
    <source>
        <dbReference type="Proteomes" id="UP001181355"/>
    </source>
</evidence>
<protein>
    <recommendedName>
        <fullName evidence="4">Solute-binding protein family 3/N-terminal domain-containing protein</fullName>
    </recommendedName>
</protein>
<feature type="chain" id="PRO_5046330762" description="Solute-binding protein family 3/N-terminal domain-containing protein" evidence="1">
    <location>
        <begin position="24"/>
        <end position="297"/>
    </location>
</feature>
<keyword evidence="1" id="KW-0732">Signal</keyword>
<dbReference type="Proteomes" id="UP001181355">
    <property type="component" value="Chromosome"/>
</dbReference>
<dbReference type="RefSeq" id="WP_309481171.1">
    <property type="nucleotide sequence ID" value="NZ_CP133720.1"/>
</dbReference>
<name>A0ABY9RHU8_9BURK</name>
<feature type="signal peptide" evidence="1">
    <location>
        <begin position="1"/>
        <end position="23"/>
    </location>
</feature>
<evidence type="ECO:0000313" key="2">
    <source>
        <dbReference type="EMBL" id="WMW79676.1"/>
    </source>
</evidence>
<dbReference type="EMBL" id="CP133720">
    <property type="protein sequence ID" value="WMW79676.1"/>
    <property type="molecule type" value="Genomic_DNA"/>
</dbReference>
<sequence length="297" mass="33870">MKRLLQIVLLACLLPLSALSSGAETQQRAVRVLDLESTDDPIAKYATDVLRLALKKSGSNYQLQKQSKNRPPQVRVIEELSHGQGEVDVMWTITSKEREQQLLPIRIPIDKGLMGWRISFIRDGEQASFDKLSSLTDLSKLRGGQGYFWPDTNILQNNGLQVVTGTASALPSMLEQTRFDYFPRSIIEIWNEQSNFANYKIAVEQSFVLRYPAAMYFFVAPDNRELAAVIERGLERAIQDGSFDTLFKTYCRPFLQKAKLHRRRILELKNPLLPQSMLPLDRPELWISEADIANASR</sequence>
<organism evidence="2 3">
    <name type="scientific">Undibacterium cyanobacteriorum</name>
    <dbReference type="NCBI Taxonomy" id="3073561"/>
    <lineage>
        <taxon>Bacteria</taxon>
        <taxon>Pseudomonadati</taxon>
        <taxon>Pseudomonadota</taxon>
        <taxon>Betaproteobacteria</taxon>
        <taxon>Burkholderiales</taxon>
        <taxon>Oxalobacteraceae</taxon>
        <taxon>Undibacterium</taxon>
    </lineage>
</organism>
<accession>A0ABY9RHU8</accession>
<keyword evidence="3" id="KW-1185">Reference proteome</keyword>
<gene>
    <name evidence="2" type="ORF">RF679_13580</name>
</gene>
<reference evidence="2" key="1">
    <citation type="submission" date="2023-09" db="EMBL/GenBank/DDBJ databases">
        <title>Undibacterium sp. 20NA77.5 isolated from freshwater.</title>
        <authorList>
            <person name="Le V."/>
            <person name="Ko S.-R."/>
            <person name="Ahn C.-Y."/>
            <person name="Oh H.-M."/>
        </authorList>
    </citation>
    <scope>NUCLEOTIDE SEQUENCE</scope>
    <source>
        <strain evidence="2">20NA77.5</strain>
    </source>
</reference>
<evidence type="ECO:0008006" key="4">
    <source>
        <dbReference type="Google" id="ProtNLM"/>
    </source>
</evidence>
<proteinExistence type="predicted"/>